<gene>
    <name evidence="2" type="ORF">VMF7928_04422</name>
</gene>
<dbReference type="InterPro" id="IPR010982">
    <property type="entry name" value="Lambda_DNA-bd_dom_sf"/>
</dbReference>
<dbReference type="Gene3D" id="1.10.260.40">
    <property type="entry name" value="lambda repressor-like DNA-binding domains"/>
    <property type="match status" value="1"/>
</dbReference>
<protein>
    <recommendedName>
        <fullName evidence="1">HTH cro/C1-type domain-containing protein</fullName>
    </recommendedName>
</protein>
<dbReference type="InterPro" id="IPR001387">
    <property type="entry name" value="Cro/C1-type_HTH"/>
</dbReference>
<keyword evidence="3" id="KW-1185">Reference proteome</keyword>
<dbReference type="SMART" id="SM00530">
    <property type="entry name" value="HTH_XRE"/>
    <property type="match status" value="1"/>
</dbReference>
<dbReference type="Pfam" id="PF01381">
    <property type="entry name" value="HTH_3"/>
    <property type="match status" value="1"/>
</dbReference>
<accession>A0ABM9AB86</accession>
<name>A0ABM9AB86_9VIBR</name>
<comment type="caution">
    <text evidence="2">The sequence shown here is derived from an EMBL/GenBank/DDBJ whole genome shotgun (WGS) entry which is preliminary data.</text>
</comment>
<evidence type="ECO:0000313" key="2">
    <source>
        <dbReference type="EMBL" id="CAH0543144.1"/>
    </source>
</evidence>
<evidence type="ECO:0000259" key="1">
    <source>
        <dbReference type="PROSITE" id="PS50943"/>
    </source>
</evidence>
<feature type="domain" description="HTH cro/C1-type" evidence="1">
    <location>
        <begin position="24"/>
        <end position="78"/>
    </location>
</feature>
<sequence length="98" mass="11192">MKAVTEKINQLRSPEHRSQRAMRIKRARLHCYLSKEKMAAGLGITPATYRRIEEGESEPKATTVELIAEITKVPREWLFFADSSKLSHPQKCVLEGVL</sequence>
<dbReference type="Proteomes" id="UP000838748">
    <property type="component" value="Unassembled WGS sequence"/>
</dbReference>
<organism evidence="2 3">
    <name type="scientific">Vibrio marisflavi CECT 7928</name>
    <dbReference type="NCBI Taxonomy" id="634439"/>
    <lineage>
        <taxon>Bacteria</taxon>
        <taxon>Pseudomonadati</taxon>
        <taxon>Pseudomonadota</taxon>
        <taxon>Gammaproteobacteria</taxon>
        <taxon>Vibrionales</taxon>
        <taxon>Vibrionaceae</taxon>
        <taxon>Vibrio</taxon>
    </lineage>
</organism>
<dbReference type="CDD" id="cd00093">
    <property type="entry name" value="HTH_XRE"/>
    <property type="match status" value="1"/>
</dbReference>
<dbReference type="EMBL" id="CAKLDM010000004">
    <property type="protein sequence ID" value="CAH0543144.1"/>
    <property type="molecule type" value="Genomic_DNA"/>
</dbReference>
<dbReference type="RefSeq" id="WP_237364019.1">
    <property type="nucleotide sequence ID" value="NZ_CAKLDM010000004.1"/>
</dbReference>
<evidence type="ECO:0000313" key="3">
    <source>
        <dbReference type="Proteomes" id="UP000838748"/>
    </source>
</evidence>
<dbReference type="SUPFAM" id="SSF47413">
    <property type="entry name" value="lambda repressor-like DNA-binding domains"/>
    <property type="match status" value="1"/>
</dbReference>
<dbReference type="PROSITE" id="PS50943">
    <property type="entry name" value="HTH_CROC1"/>
    <property type="match status" value="1"/>
</dbReference>
<proteinExistence type="predicted"/>
<reference evidence="2" key="1">
    <citation type="submission" date="2021-11" db="EMBL/GenBank/DDBJ databases">
        <authorList>
            <person name="Rodrigo-Torres L."/>
            <person name="Arahal R. D."/>
            <person name="Lucena T."/>
        </authorList>
    </citation>
    <scope>NUCLEOTIDE SEQUENCE</scope>
    <source>
        <strain evidence="2">CECT 7928</strain>
    </source>
</reference>